<feature type="transmembrane region" description="Helical" evidence="2">
    <location>
        <begin position="467"/>
        <end position="485"/>
    </location>
</feature>
<dbReference type="PANTHER" id="PTHR35342">
    <property type="entry name" value="TRICARBOXYLIC TRANSPORT PROTEIN"/>
    <property type="match status" value="1"/>
</dbReference>
<feature type="transmembrane region" description="Helical" evidence="2">
    <location>
        <begin position="383"/>
        <end position="401"/>
    </location>
</feature>
<evidence type="ECO:0000256" key="2">
    <source>
        <dbReference type="SAM" id="Phobius"/>
    </source>
</evidence>
<keyword evidence="5" id="KW-1185">Reference proteome</keyword>
<feature type="transmembrane region" description="Helical" evidence="2">
    <location>
        <begin position="140"/>
        <end position="159"/>
    </location>
</feature>
<accession>A0ABW2ECQ3</accession>
<dbReference type="Pfam" id="PF01970">
    <property type="entry name" value="TctA"/>
    <property type="match status" value="1"/>
</dbReference>
<name>A0ABW2ECQ3_9ACTN</name>
<feature type="region of interest" description="Disordered" evidence="1">
    <location>
        <begin position="522"/>
        <end position="546"/>
    </location>
</feature>
<dbReference type="PANTHER" id="PTHR35342:SF5">
    <property type="entry name" value="TRICARBOXYLIC TRANSPORT PROTEIN"/>
    <property type="match status" value="1"/>
</dbReference>
<feature type="transmembrane region" description="Helical" evidence="2">
    <location>
        <begin position="108"/>
        <end position="134"/>
    </location>
</feature>
<feature type="transmembrane region" description="Helical" evidence="2">
    <location>
        <begin position="44"/>
        <end position="65"/>
    </location>
</feature>
<feature type="transmembrane region" description="Helical" evidence="2">
    <location>
        <begin position="17"/>
        <end position="37"/>
    </location>
</feature>
<feature type="domain" description="DUF112" evidence="3">
    <location>
        <begin position="18"/>
        <end position="435"/>
    </location>
</feature>
<evidence type="ECO:0000256" key="1">
    <source>
        <dbReference type="SAM" id="MobiDB-lite"/>
    </source>
</evidence>
<reference evidence="5" key="1">
    <citation type="journal article" date="2019" name="Int. J. Syst. Evol. Microbiol.">
        <title>The Global Catalogue of Microorganisms (GCM) 10K type strain sequencing project: providing services to taxonomists for standard genome sequencing and annotation.</title>
        <authorList>
            <consortium name="The Broad Institute Genomics Platform"/>
            <consortium name="The Broad Institute Genome Sequencing Center for Infectious Disease"/>
            <person name="Wu L."/>
            <person name="Ma J."/>
        </authorList>
    </citation>
    <scope>NUCLEOTIDE SEQUENCE [LARGE SCALE GENOMIC DNA]</scope>
    <source>
        <strain evidence="5">JCM 4855</strain>
    </source>
</reference>
<dbReference type="Proteomes" id="UP001596409">
    <property type="component" value="Unassembled WGS sequence"/>
</dbReference>
<dbReference type="InterPro" id="IPR002823">
    <property type="entry name" value="DUF112_TM"/>
</dbReference>
<sequence length="546" mass="56308">MIDHIVTGFGAALSAENLLWCFVGVLLGTVIGILPGLGSATGVAILIPITLTFDPLTALIMLAGIYHGSQFGATITAILIATPGEASSVVSTLDGYRMARQGRAGPALAISALGAFVSAMVSLFALASVAPFFARLALDFGPPEMLAVMILGLCTIVVFSGRNLPLGMGLGLAGILIACIGIDVGSGTPRYTFGQIDLFGGVPYVEVMIGLFAVGELLNQLHLGMAEPIRARFRDLLLTKEDIKRATPATARGTVVGFLLGCLPGAGTTLASFMAYGAEKRFSRNRKKLGTGAIEGVVAPDAATNAASNANFVPTLVLGVPGGATTAVLLGAFLIYGIQPGPLLFENQPTLVWGLLASFFIGNVILLLLNLPLAPLFAQLLRIRYAILYPLIIVTSLIGAYSVKNSMLSVWIVIVFGLVGYGMKRLGLPVAPLVLGLVIGPLFEKALVQTSALGEGAVLPQITGSNVALGILCLALLLVVGPVLVKAVRGRDASESTGDERVPVTADGATDATASDVVASAVAASPNESSLDTPNPDRTPSQERQP</sequence>
<proteinExistence type="predicted"/>
<keyword evidence="2" id="KW-0472">Membrane</keyword>
<evidence type="ECO:0000313" key="5">
    <source>
        <dbReference type="Proteomes" id="UP001596409"/>
    </source>
</evidence>
<keyword evidence="2" id="KW-0812">Transmembrane</keyword>
<evidence type="ECO:0000313" key="4">
    <source>
        <dbReference type="EMBL" id="MFC7017935.1"/>
    </source>
</evidence>
<dbReference type="RefSeq" id="WP_189874465.1">
    <property type="nucleotide sequence ID" value="NZ_BMWA01000014.1"/>
</dbReference>
<organism evidence="4 5">
    <name type="scientific">Streptomyces viridiviolaceus</name>
    <dbReference type="NCBI Taxonomy" id="68282"/>
    <lineage>
        <taxon>Bacteria</taxon>
        <taxon>Bacillati</taxon>
        <taxon>Actinomycetota</taxon>
        <taxon>Actinomycetes</taxon>
        <taxon>Kitasatosporales</taxon>
        <taxon>Streptomycetaceae</taxon>
        <taxon>Streptomyces</taxon>
    </lineage>
</organism>
<feature type="transmembrane region" description="Helical" evidence="2">
    <location>
        <begin position="255"/>
        <end position="278"/>
    </location>
</feature>
<feature type="compositionally biased region" description="Polar residues" evidence="1">
    <location>
        <begin position="526"/>
        <end position="546"/>
    </location>
</feature>
<feature type="transmembrane region" description="Helical" evidence="2">
    <location>
        <begin position="407"/>
        <end position="423"/>
    </location>
</feature>
<feature type="transmembrane region" description="Helical" evidence="2">
    <location>
        <begin position="350"/>
        <end position="371"/>
    </location>
</feature>
<dbReference type="EMBL" id="JBHSYM010000111">
    <property type="protein sequence ID" value="MFC7017935.1"/>
    <property type="molecule type" value="Genomic_DNA"/>
</dbReference>
<protein>
    <submittedName>
        <fullName evidence="4">Tripartite tricarboxylate transporter permease</fullName>
    </submittedName>
</protein>
<feature type="transmembrane region" description="Helical" evidence="2">
    <location>
        <begin position="430"/>
        <end position="447"/>
    </location>
</feature>
<evidence type="ECO:0000259" key="3">
    <source>
        <dbReference type="Pfam" id="PF01970"/>
    </source>
</evidence>
<gene>
    <name evidence="4" type="ORF">ACFQMH_40875</name>
</gene>
<feature type="transmembrane region" description="Helical" evidence="2">
    <location>
        <begin position="166"/>
        <end position="184"/>
    </location>
</feature>
<comment type="caution">
    <text evidence="4">The sequence shown here is derived from an EMBL/GenBank/DDBJ whole genome shotgun (WGS) entry which is preliminary data.</text>
</comment>
<keyword evidence="2" id="KW-1133">Transmembrane helix</keyword>
<feature type="transmembrane region" description="Helical" evidence="2">
    <location>
        <begin position="316"/>
        <end position="338"/>
    </location>
</feature>